<proteinExistence type="predicted"/>
<accession>A0A9N9JPN8</accession>
<evidence type="ECO:0000313" key="2">
    <source>
        <dbReference type="EMBL" id="CAG8791506.1"/>
    </source>
</evidence>
<feature type="non-terminal residue" evidence="2">
    <location>
        <position position="50"/>
    </location>
</feature>
<evidence type="ECO:0000256" key="1">
    <source>
        <dbReference type="SAM" id="MobiDB-lite"/>
    </source>
</evidence>
<protein>
    <submittedName>
        <fullName evidence="2">16646_t:CDS:1</fullName>
    </submittedName>
</protein>
<keyword evidence="3" id="KW-1185">Reference proteome</keyword>
<dbReference type="AlphaFoldDB" id="A0A9N9JPN8"/>
<gene>
    <name evidence="2" type="ORF">AMORRO_LOCUS18186</name>
</gene>
<name>A0A9N9JPN8_9GLOM</name>
<sequence length="50" mass="5890">EEFYNRPHNNSKPEDNNPISKPASKNLGNLYKKLRYKNILEVLDPGKNYQ</sequence>
<dbReference type="EMBL" id="CAJVPV010062015">
    <property type="protein sequence ID" value="CAG8791506.1"/>
    <property type="molecule type" value="Genomic_DNA"/>
</dbReference>
<evidence type="ECO:0000313" key="3">
    <source>
        <dbReference type="Proteomes" id="UP000789342"/>
    </source>
</evidence>
<feature type="non-terminal residue" evidence="2">
    <location>
        <position position="1"/>
    </location>
</feature>
<feature type="region of interest" description="Disordered" evidence="1">
    <location>
        <begin position="1"/>
        <end position="26"/>
    </location>
</feature>
<comment type="caution">
    <text evidence="2">The sequence shown here is derived from an EMBL/GenBank/DDBJ whole genome shotgun (WGS) entry which is preliminary data.</text>
</comment>
<reference evidence="2" key="1">
    <citation type="submission" date="2021-06" db="EMBL/GenBank/DDBJ databases">
        <authorList>
            <person name="Kallberg Y."/>
            <person name="Tangrot J."/>
            <person name="Rosling A."/>
        </authorList>
    </citation>
    <scope>NUCLEOTIDE SEQUENCE</scope>
    <source>
        <strain evidence="2">CL551</strain>
    </source>
</reference>
<organism evidence="2 3">
    <name type="scientific">Acaulospora morrowiae</name>
    <dbReference type="NCBI Taxonomy" id="94023"/>
    <lineage>
        <taxon>Eukaryota</taxon>
        <taxon>Fungi</taxon>
        <taxon>Fungi incertae sedis</taxon>
        <taxon>Mucoromycota</taxon>
        <taxon>Glomeromycotina</taxon>
        <taxon>Glomeromycetes</taxon>
        <taxon>Diversisporales</taxon>
        <taxon>Acaulosporaceae</taxon>
        <taxon>Acaulospora</taxon>
    </lineage>
</organism>
<dbReference type="Proteomes" id="UP000789342">
    <property type="component" value="Unassembled WGS sequence"/>
</dbReference>